<gene>
    <name evidence="1" type="ORF">SAMN05660642_03067</name>
</gene>
<dbReference type="STRING" id="1137991.SAMN05660642_03067"/>
<name>A0A1G9VBB9_9ACTN</name>
<dbReference type="EMBL" id="FNHE01000008">
    <property type="protein sequence ID" value="SDM69459.1"/>
    <property type="molecule type" value="Genomic_DNA"/>
</dbReference>
<evidence type="ECO:0000313" key="1">
    <source>
        <dbReference type="EMBL" id="SDM69459.1"/>
    </source>
</evidence>
<feature type="non-terminal residue" evidence="1">
    <location>
        <position position="1"/>
    </location>
</feature>
<dbReference type="RefSeq" id="WP_217636144.1">
    <property type="nucleotide sequence ID" value="NZ_FNHE01000008.1"/>
</dbReference>
<protein>
    <submittedName>
        <fullName evidence="1">Uncharacterized protein</fullName>
    </submittedName>
</protein>
<dbReference type="Proteomes" id="UP000198680">
    <property type="component" value="Unassembled WGS sequence"/>
</dbReference>
<organism evidence="1 2">
    <name type="scientific">Geodermatophilus siccatus</name>
    <dbReference type="NCBI Taxonomy" id="1137991"/>
    <lineage>
        <taxon>Bacteria</taxon>
        <taxon>Bacillati</taxon>
        <taxon>Actinomycetota</taxon>
        <taxon>Actinomycetes</taxon>
        <taxon>Geodermatophilales</taxon>
        <taxon>Geodermatophilaceae</taxon>
        <taxon>Geodermatophilus</taxon>
    </lineage>
</organism>
<accession>A0A1G9VBB9</accession>
<proteinExistence type="predicted"/>
<keyword evidence="2" id="KW-1185">Reference proteome</keyword>
<evidence type="ECO:0000313" key="2">
    <source>
        <dbReference type="Proteomes" id="UP000198680"/>
    </source>
</evidence>
<sequence length="440" mass="48019">HSGRLDHIALYRPGLGTFWILRNTGGAFTPVYAEGSPGHGIDGYDLADERDQAFAVDYDGSGKPDHVVLYRPGAGVCWILRQSAPTMFTPVVRSRQQTQTLYQPLSEVKGWVQVQLSRDGAVRFSGHVHNDPLISEAFDFQVRVQIGTVQAIVLQHSGHCGGLGAGPEARNDWWDEQDVRFEVLRHFDAIVADSNLQVQESRTGSITGPLADIGEFVLGWALGAVAINPLTGLLIFVGGELVGLALSGDLVPVSRIIGGTLWLKGPYGTLYALAAEGIAAIGSNSRQLTQQEYDWADAEVFQGTLPPIDKIVLTDTITRIDNTERAFVFPRFDGKFTLNFGPAGFANPMGQPRTFIHELTHTWQLEHTQLGLAWLAEALATQVCAALGQDVYHVGPPGPPFSDFNLEQQAEIVARWWSGGKSTSDPYYRYIASNIRLASP</sequence>
<reference evidence="2" key="1">
    <citation type="submission" date="2016-10" db="EMBL/GenBank/DDBJ databases">
        <authorList>
            <person name="Varghese N."/>
            <person name="Submissions S."/>
        </authorList>
    </citation>
    <scope>NUCLEOTIDE SEQUENCE [LARGE SCALE GENOMIC DNA]</scope>
    <source>
        <strain evidence="2">DSM 45419</strain>
    </source>
</reference>
<dbReference type="AlphaFoldDB" id="A0A1G9VBB9"/>